<protein>
    <submittedName>
        <fullName evidence="4">4'-phosphopantetheinyl transferase</fullName>
    </submittedName>
</protein>
<dbReference type="InterPro" id="IPR037143">
    <property type="entry name" value="4-PPantetheinyl_Trfase_dom_sf"/>
</dbReference>
<keyword evidence="5" id="KW-1185">Reference proteome</keyword>
<organism evidence="4 5">
    <name type="scientific">Pseudarthrobacter chlorophenolicus (strain ATCC 700700 / DSM 12829 / CIP 107037 / JCM 12360 / KCTC 9906 / NCIMB 13794 / A6)</name>
    <name type="common">Arthrobacter chlorophenolicus</name>
    <dbReference type="NCBI Taxonomy" id="452863"/>
    <lineage>
        <taxon>Bacteria</taxon>
        <taxon>Bacillati</taxon>
        <taxon>Actinomycetota</taxon>
        <taxon>Actinomycetes</taxon>
        <taxon>Micrococcales</taxon>
        <taxon>Micrococcaceae</taxon>
        <taxon>Pseudarthrobacter</taxon>
    </lineage>
</organism>
<dbReference type="PANTHER" id="PTHR12215">
    <property type="entry name" value="PHOSPHOPANTETHEINE TRANSFERASE"/>
    <property type="match status" value="1"/>
</dbReference>
<evidence type="ECO:0000259" key="3">
    <source>
        <dbReference type="Pfam" id="PF01648"/>
    </source>
</evidence>
<feature type="domain" description="4'-phosphopantetheinyl transferase" evidence="3">
    <location>
        <begin position="133"/>
        <end position="198"/>
    </location>
</feature>
<keyword evidence="2 4" id="KW-0808">Transferase</keyword>
<evidence type="ECO:0000313" key="4">
    <source>
        <dbReference type="EMBL" id="ACL39481.1"/>
    </source>
</evidence>
<dbReference type="SUPFAM" id="SSF56214">
    <property type="entry name" value="4'-phosphopantetheinyl transferase"/>
    <property type="match status" value="1"/>
</dbReference>
<dbReference type="GO" id="GO:0000287">
    <property type="term" value="F:magnesium ion binding"/>
    <property type="evidence" value="ECO:0007669"/>
    <property type="project" value="InterPro"/>
</dbReference>
<evidence type="ECO:0000256" key="2">
    <source>
        <dbReference type="ARBA" id="ARBA00022679"/>
    </source>
</evidence>
<dbReference type="GO" id="GO:0008897">
    <property type="term" value="F:holo-[acyl-carrier-protein] synthase activity"/>
    <property type="evidence" value="ECO:0007669"/>
    <property type="project" value="InterPro"/>
</dbReference>
<dbReference type="GO" id="GO:0019878">
    <property type="term" value="P:lysine biosynthetic process via aminoadipic acid"/>
    <property type="evidence" value="ECO:0007669"/>
    <property type="project" value="TreeGrafter"/>
</dbReference>
<dbReference type="EMBL" id="CP001341">
    <property type="protein sequence ID" value="ACL39481.1"/>
    <property type="molecule type" value="Genomic_DNA"/>
</dbReference>
<sequence>MTPQLVVRAVPPSLLPGHDGSAEMKSAVLAEAEGILDDAELQRGRAMEPAAGLRFLVSRVAQRRFAAGLLGLPEAGLRASYSCPQCGTGVDVSHGAPGYTYRDGRLPLALSLSRAAGWLLLAAVPDAEPEVRLGVDIEDPDRTNFKGFTELALTPAEREAMRDVAPKALPAEHARLWARKEAWLKMTGAGLRTAPSSLDVRALPGLRDLAPAETGLPARLAAAVALSPSG</sequence>
<accession>B8HGB9</accession>
<dbReference type="eggNOG" id="COG2091">
    <property type="taxonomic scope" value="Bacteria"/>
</dbReference>
<dbReference type="Proteomes" id="UP000002505">
    <property type="component" value="Chromosome"/>
</dbReference>
<dbReference type="Gene3D" id="3.90.470.20">
    <property type="entry name" value="4'-phosphopantetheinyl transferase domain"/>
    <property type="match status" value="1"/>
</dbReference>
<gene>
    <name evidence="4" type="ordered locus">Achl_1493</name>
</gene>
<reference evidence="4" key="1">
    <citation type="submission" date="2009-01" db="EMBL/GenBank/DDBJ databases">
        <title>Complete sequence of chromosome of Arthrobacter chlorophenolicus A6.</title>
        <authorList>
            <consortium name="US DOE Joint Genome Institute"/>
            <person name="Lucas S."/>
            <person name="Copeland A."/>
            <person name="Lapidus A."/>
            <person name="Glavina del Rio T."/>
            <person name="Tice H."/>
            <person name="Bruce D."/>
            <person name="Goodwin L."/>
            <person name="Pitluck S."/>
            <person name="Goltsman E."/>
            <person name="Clum A."/>
            <person name="Larimer F."/>
            <person name="Land M."/>
            <person name="Hauser L."/>
            <person name="Kyrpides N."/>
            <person name="Mikhailova N."/>
            <person name="Jansson J."/>
            <person name="Richardson P."/>
        </authorList>
    </citation>
    <scope>NUCLEOTIDE SEQUENCE [LARGE SCALE GENOMIC DNA]</scope>
    <source>
        <strain evidence="4">A6</strain>
    </source>
</reference>
<name>B8HGB9_PSECP</name>
<dbReference type="KEGG" id="ach:Achl_1493"/>
<dbReference type="HOGENOM" id="CLU_1222717_0_0_11"/>
<dbReference type="InterPro" id="IPR050559">
    <property type="entry name" value="P-Pant_transferase_sf"/>
</dbReference>
<dbReference type="AlphaFoldDB" id="B8HGB9"/>
<dbReference type="STRING" id="452863.Achl_1493"/>
<dbReference type="Pfam" id="PF01648">
    <property type="entry name" value="ACPS"/>
    <property type="match status" value="1"/>
</dbReference>
<dbReference type="PANTHER" id="PTHR12215:SF10">
    <property type="entry name" value="L-AMINOADIPATE-SEMIALDEHYDE DEHYDROGENASE-PHOSPHOPANTETHEINYL TRANSFERASE"/>
    <property type="match status" value="1"/>
</dbReference>
<proteinExistence type="inferred from homology"/>
<dbReference type="OrthoDB" id="190168at2"/>
<dbReference type="RefSeq" id="WP_015936702.1">
    <property type="nucleotide sequence ID" value="NC_011886.1"/>
</dbReference>
<evidence type="ECO:0000256" key="1">
    <source>
        <dbReference type="ARBA" id="ARBA00010990"/>
    </source>
</evidence>
<evidence type="ECO:0000313" key="5">
    <source>
        <dbReference type="Proteomes" id="UP000002505"/>
    </source>
</evidence>
<comment type="similarity">
    <text evidence="1">Belongs to the P-Pant transferase superfamily. Gsp/Sfp/HetI/AcpT family.</text>
</comment>
<dbReference type="InterPro" id="IPR008278">
    <property type="entry name" value="4-PPantetheinyl_Trfase_dom"/>
</dbReference>
<dbReference type="GO" id="GO:0005829">
    <property type="term" value="C:cytosol"/>
    <property type="evidence" value="ECO:0007669"/>
    <property type="project" value="TreeGrafter"/>
</dbReference>